<feature type="transmembrane region" description="Helical" evidence="5">
    <location>
        <begin position="407"/>
        <end position="427"/>
    </location>
</feature>
<dbReference type="InterPro" id="IPR022535">
    <property type="entry name" value="Golgi_pH-regulator_cons_dom"/>
</dbReference>
<dbReference type="Proteomes" id="UP001498771">
    <property type="component" value="Unassembled WGS sequence"/>
</dbReference>
<organism evidence="8 9">
    <name type="scientific">Myxozyma melibiosi</name>
    <dbReference type="NCBI Taxonomy" id="54550"/>
    <lineage>
        <taxon>Eukaryota</taxon>
        <taxon>Fungi</taxon>
        <taxon>Dikarya</taxon>
        <taxon>Ascomycota</taxon>
        <taxon>Saccharomycotina</taxon>
        <taxon>Lipomycetes</taxon>
        <taxon>Lipomycetales</taxon>
        <taxon>Lipomycetaceae</taxon>
        <taxon>Myxozyma</taxon>
    </lineage>
</organism>
<dbReference type="GeneID" id="90036479"/>
<dbReference type="PANTHER" id="PTHR15948:SF0">
    <property type="entry name" value="GOLGI PH REGULATOR A-RELATED"/>
    <property type="match status" value="1"/>
</dbReference>
<feature type="transmembrane region" description="Helical" evidence="5">
    <location>
        <begin position="455"/>
        <end position="474"/>
    </location>
</feature>
<keyword evidence="3 5" id="KW-1133">Transmembrane helix</keyword>
<dbReference type="RefSeq" id="XP_064771217.1">
    <property type="nucleotide sequence ID" value="XM_064910967.1"/>
</dbReference>
<evidence type="ECO:0000313" key="9">
    <source>
        <dbReference type="Proteomes" id="UP001498771"/>
    </source>
</evidence>
<evidence type="ECO:0000256" key="4">
    <source>
        <dbReference type="ARBA" id="ARBA00023136"/>
    </source>
</evidence>
<accession>A0ABR1FEA3</accession>
<dbReference type="Pfam" id="PF12430">
    <property type="entry name" value="ABA_GPCR"/>
    <property type="match status" value="1"/>
</dbReference>
<feature type="transmembrane region" description="Helical" evidence="5">
    <location>
        <begin position="20"/>
        <end position="39"/>
    </location>
</feature>
<evidence type="ECO:0000256" key="3">
    <source>
        <dbReference type="ARBA" id="ARBA00022989"/>
    </source>
</evidence>
<keyword evidence="9" id="KW-1185">Reference proteome</keyword>
<keyword evidence="2 5" id="KW-0812">Transmembrane</keyword>
<feature type="transmembrane region" description="Helical" evidence="5">
    <location>
        <begin position="59"/>
        <end position="83"/>
    </location>
</feature>
<evidence type="ECO:0000313" key="8">
    <source>
        <dbReference type="EMBL" id="KAK7208184.1"/>
    </source>
</evidence>
<keyword evidence="4 5" id="KW-0472">Membrane</keyword>
<dbReference type="InterPro" id="IPR025969">
    <property type="entry name" value="ABA_GPCR_dom"/>
</dbReference>
<dbReference type="Pfam" id="PF12537">
    <property type="entry name" value="GPHR_N"/>
    <property type="match status" value="1"/>
</dbReference>
<feature type="transmembrane region" description="Helical" evidence="5">
    <location>
        <begin position="125"/>
        <end position="144"/>
    </location>
</feature>
<comment type="caution">
    <text evidence="8">The sequence shown here is derived from an EMBL/GenBank/DDBJ whole genome shotgun (WGS) entry which is preliminary data.</text>
</comment>
<sequence>MSFLSSTPTPPPVVSGVSFGYGLLCNLPFLLSFLLFMVLAHRSFSFFTSASATIATRAVFDLCLATAGVISELVLCEISDWVAPGARFIAWKIATTFLLVMLIVIIPLLIGYNWFADSTGPAKRLVLPFTIISFACWLFLFYRIGDYLPLAKHVEGSFWEYTLSFNEECLARVGLIGVSAMGVLSGFGAVSAPYSSFTTKPRSVSEMDISRVRTGIETTEELIRYKESSLKTLEQRLLEKQKTTTRSTTNLVAKMMSSFRGDSDEKEYASARLELEGLYAMRRSLEGDLRDLTKRYLEQQNEKTILGKIHKSLYFLFAIYCVYRIAATSISRNPFRRAKTSFSQTDPITHVLALLAQYYDPDLNRQSWARQIGFLFSGIIFMCSISSVLSTFNMVSKALPQALERANVALLVAEVLGTYAISTSILLRSNLPKDMSSAVSSALGAPLDTLFVDRWFDTLFLGAAFVSAAGLYIGRRFFRDDALEDDVLESGKRA</sequence>
<evidence type="ECO:0000256" key="5">
    <source>
        <dbReference type="SAM" id="Phobius"/>
    </source>
</evidence>
<keyword evidence="8" id="KW-0675">Receptor</keyword>
<gene>
    <name evidence="8" type="ORF">BZA70DRAFT_265488</name>
</gene>
<evidence type="ECO:0000259" key="7">
    <source>
        <dbReference type="Pfam" id="PF12537"/>
    </source>
</evidence>
<feature type="domain" description="Golgi pH regulator conserved" evidence="7">
    <location>
        <begin position="165"/>
        <end position="229"/>
    </location>
</feature>
<feature type="transmembrane region" description="Helical" evidence="5">
    <location>
        <begin position="313"/>
        <end position="331"/>
    </location>
</feature>
<feature type="transmembrane region" description="Helical" evidence="5">
    <location>
        <begin position="372"/>
        <end position="395"/>
    </location>
</feature>
<dbReference type="PANTHER" id="PTHR15948">
    <property type="entry name" value="G-PROTEIN COUPLED RECEPTOR 89-RELATED"/>
    <property type="match status" value="1"/>
</dbReference>
<comment type="subcellular location">
    <subcellularLocation>
        <location evidence="1">Membrane</location>
        <topology evidence="1">Multi-pass membrane protein</topology>
    </subcellularLocation>
</comment>
<feature type="domain" description="Abscisic acid G-protein coupled receptor-like" evidence="6">
    <location>
        <begin position="300"/>
        <end position="476"/>
    </location>
</feature>
<protein>
    <submittedName>
        <fullName evidence="8">Abscisic acid G-protein coupled receptor-domain-containing protein</fullName>
    </submittedName>
</protein>
<feature type="transmembrane region" description="Helical" evidence="5">
    <location>
        <begin position="89"/>
        <end position="113"/>
    </location>
</feature>
<proteinExistence type="predicted"/>
<dbReference type="EMBL" id="JBBJBU010000001">
    <property type="protein sequence ID" value="KAK7208184.1"/>
    <property type="molecule type" value="Genomic_DNA"/>
</dbReference>
<dbReference type="InterPro" id="IPR015672">
    <property type="entry name" value="GPHR/GTG"/>
</dbReference>
<evidence type="ECO:0000259" key="6">
    <source>
        <dbReference type="Pfam" id="PF12430"/>
    </source>
</evidence>
<name>A0ABR1FEA3_9ASCO</name>
<evidence type="ECO:0000256" key="1">
    <source>
        <dbReference type="ARBA" id="ARBA00004141"/>
    </source>
</evidence>
<reference evidence="8 9" key="1">
    <citation type="submission" date="2024-03" db="EMBL/GenBank/DDBJ databases">
        <title>Genome-scale model development and genomic sequencing of the oleaginous clade Lipomyces.</title>
        <authorList>
            <consortium name="Lawrence Berkeley National Laboratory"/>
            <person name="Czajka J.J."/>
            <person name="Han Y."/>
            <person name="Kim J."/>
            <person name="Mondo S.J."/>
            <person name="Hofstad B.A."/>
            <person name="Robles A."/>
            <person name="Haridas S."/>
            <person name="Riley R."/>
            <person name="LaButti K."/>
            <person name="Pangilinan J."/>
            <person name="Andreopoulos W."/>
            <person name="Lipzen A."/>
            <person name="Yan J."/>
            <person name="Wang M."/>
            <person name="Ng V."/>
            <person name="Grigoriev I.V."/>
            <person name="Spatafora J.W."/>
            <person name="Magnuson J.K."/>
            <person name="Baker S.E."/>
            <person name="Pomraning K.R."/>
        </authorList>
    </citation>
    <scope>NUCLEOTIDE SEQUENCE [LARGE SCALE GENOMIC DNA]</scope>
    <source>
        <strain evidence="8 9">Phaff 52-87</strain>
    </source>
</reference>
<evidence type="ECO:0000256" key="2">
    <source>
        <dbReference type="ARBA" id="ARBA00022692"/>
    </source>
</evidence>